<proteinExistence type="predicted"/>
<reference evidence="3 4" key="1">
    <citation type="submission" date="2021-02" db="EMBL/GenBank/DDBJ databases">
        <title>Genome assembly of Pseudopithomyces chartarum.</title>
        <authorList>
            <person name="Jauregui R."/>
            <person name="Singh J."/>
            <person name="Voisey C."/>
        </authorList>
    </citation>
    <scope>NUCLEOTIDE SEQUENCE [LARGE SCALE GENOMIC DNA]</scope>
    <source>
        <strain evidence="3 4">AGR01</strain>
    </source>
</reference>
<feature type="signal peptide" evidence="1">
    <location>
        <begin position="1"/>
        <end position="23"/>
    </location>
</feature>
<dbReference type="SUPFAM" id="SSF49899">
    <property type="entry name" value="Concanavalin A-like lectins/glucanases"/>
    <property type="match status" value="1"/>
</dbReference>
<accession>A0AAN6M0C5</accession>
<keyword evidence="4" id="KW-1185">Reference proteome</keyword>
<organism evidence="3 4">
    <name type="scientific">Pseudopithomyces chartarum</name>
    <dbReference type="NCBI Taxonomy" id="1892770"/>
    <lineage>
        <taxon>Eukaryota</taxon>
        <taxon>Fungi</taxon>
        <taxon>Dikarya</taxon>
        <taxon>Ascomycota</taxon>
        <taxon>Pezizomycotina</taxon>
        <taxon>Dothideomycetes</taxon>
        <taxon>Pleosporomycetidae</taxon>
        <taxon>Pleosporales</taxon>
        <taxon>Massarineae</taxon>
        <taxon>Didymosphaeriaceae</taxon>
        <taxon>Pseudopithomyces</taxon>
    </lineage>
</organism>
<dbReference type="PANTHER" id="PTHR10963:SF60">
    <property type="entry name" value="GRAM-NEGATIVE BACTERIA-BINDING PROTEIN 1-RELATED"/>
    <property type="match status" value="1"/>
</dbReference>
<dbReference type="AlphaFoldDB" id="A0AAN6M0C5"/>
<dbReference type="PANTHER" id="PTHR10963">
    <property type="entry name" value="GLYCOSYL HYDROLASE-RELATED"/>
    <property type="match status" value="1"/>
</dbReference>
<evidence type="ECO:0000259" key="2">
    <source>
        <dbReference type="PROSITE" id="PS51762"/>
    </source>
</evidence>
<evidence type="ECO:0000313" key="4">
    <source>
        <dbReference type="Proteomes" id="UP001280581"/>
    </source>
</evidence>
<keyword evidence="1" id="KW-0732">Signal</keyword>
<name>A0AAN6M0C5_9PLEO</name>
<dbReference type="InterPro" id="IPR013320">
    <property type="entry name" value="ConA-like_dom_sf"/>
</dbReference>
<feature type="chain" id="PRO_5042955142" description="GH16 domain-containing protein" evidence="1">
    <location>
        <begin position="24"/>
        <end position="303"/>
    </location>
</feature>
<protein>
    <recommendedName>
        <fullName evidence="2">GH16 domain-containing protein</fullName>
    </recommendedName>
</protein>
<dbReference type="InterPro" id="IPR050546">
    <property type="entry name" value="Glycosyl_Hydrlase_16"/>
</dbReference>
<evidence type="ECO:0000256" key="1">
    <source>
        <dbReference type="SAM" id="SignalP"/>
    </source>
</evidence>
<comment type="caution">
    <text evidence="3">The sequence shown here is derived from an EMBL/GenBank/DDBJ whole genome shotgun (WGS) entry which is preliminary data.</text>
</comment>
<dbReference type="Pfam" id="PF26113">
    <property type="entry name" value="GH16_XgeA"/>
    <property type="match status" value="1"/>
</dbReference>
<dbReference type="Gene3D" id="2.60.120.200">
    <property type="match status" value="1"/>
</dbReference>
<dbReference type="GO" id="GO:0005975">
    <property type="term" value="P:carbohydrate metabolic process"/>
    <property type="evidence" value="ECO:0007669"/>
    <property type="project" value="InterPro"/>
</dbReference>
<dbReference type="Proteomes" id="UP001280581">
    <property type="component" value="Unassembled WGS sequence"/>
</dbReference>
<dbReference type="EMBL" id="WVTA01000007">
    <property type="protein sequence ID" value="KAK3208695.1"/>
    <property type="molecule type" value="Genomic_DNA"/>
</dbReference>
<dbReference type="InterPro" id="IPR000757">
    <property type="entry name" value="Beta-glucanase-like"/>
</dbReference>
<sequence>MKTFILVNWILLSLSNLPQFVSAQKDADGWTTVWWDPMAILFHLPESPFGFWNVIKTTTTPNEGTNEKQYYTGDKKNLNMHSVFLDDNGNGELRLIPIKDENGWTSARLESKDSIACPDGKMLRLEASIRVPNADSAKQAGFWPAFWAMGESYKKGIVWPMCGEWDVMETVQGNGYALGTLHAGVNGERKSFPMKPNEERQKEFNNNDVIVWGIELNRGPSDWREQSFSWFKNSEKWQEVKGSDINDENIWKQLTQQAYFAILNVAVGHNIGGEHNPDDQTASGFENGAAMIVNYVKFKIKDA</sequence>
<dbReference type="GO" id="GO:0004553">
    <property type="term" value="F:hydrolase activity, hydrolyzing O-glycosyl compounds"/>
    <property type="evidence" value="ECO:0007669"/>
    <property type="project" value="InterPro"/>
</dbReference>
<gene>
    <name evidence="3" type="ORF">GRF29_77g1646995</name>
</gene>
<feature type="domain" description="GH16" evidence="2">
    <location>
        <begin position="12"/>
        <end position="303"/>
    </location>
</feature>
<evidence type="ECO:0000313" key="3">
    <source>
        <dbReference type="EMBL" id="KAK3208695.1"/>
    </source>
</evidence>
<dbReference type="PROSITE" id="PS51762">
    <property type="entry name" value="GH16_2"/>
    <property type="match status" value="1"/>
</dbReference>